<name>A0A344UVS2_9ACTN</name>
<dbReference type="GO" id="GO:0005886">
    <property type="term" value="C:plasma membrane"/>
    <property type="evidence" value="ECO:0007669"/>
    <property type="project" value="UniProtKB-SubCell"/>
</dbReference>
<feature type="transmembrane region" description="Helical" evidence="6">
    <location>
        <begin position="223"/>
        <end position="243"/>
    </location>
</feature>
<feature type="transmembrane region" description="Helical" evidence="6">
    <location>
        <begin position="352"/>
        <end position="370"/>
    </location>
</feature>
<dbReference type="Proteomes" id="UP000251995">
    <property type="component" value="Chromosome"/>
</dbReference>
<feature type="transmembrane region" description="Helical" evidence="6">
    <location>
        <begin position="42"/>
        <end position="63"/>
    </location>
</feature>
<organism evidence="7 8">
    <name type="scientific">Acidipropionibacterium virtanenii</name>
    <dbReference type="NCBI Taxonomy" id="2057246"/>
    <lineage>
        <taxon>Bacteria</taxon>
        <taxon>Bacillati</taxon>
        <taxon>Actinomycetota</taxon>
        <taxon>Actinomycetes</taxon>
        <taxon>Propionibacteriales</taxon>
        <taxon>Propionibacteriaceae</taxon>
        <taxon>Acidipropionibacterium</taxon>
    </lineage>
</organism>
<feature type="transmembrane region" description="Helical" evidence="6">
    <location>
        <begin position="100"/>
        <end position="126"/>
    </location>
</feature>
<dbReference type="EMBL" id="CP025198">
    <property type="protein sequence ID" value="AXE39370.1"/>
    <property type="molecule type" value="Genomic_DNA"/>
</dbReference>
<feature type="transmembrane region" description="Helical" evidence="6">
    <location>
        <begin position="255"/>
        <end position="274"/>
    </location>
</feature>
<keyword evidence="5 6" id="KW-0472">Membrane</keyword>
<comment type="subcellular location">
    <subcellularLocation>
        <location evidence="1">Cell membrane</location>
        <topology evidence="1">Multi-pass membrane protein</topology>
    </subcellularLocation>
</comment>
<feature type="transmembrane region" description="Helical" evidence="6">
    <location>
        <begin position="376"/>
        <end position="395"/>
    </location>
</feature>
<keyword evidence="3 6" id="KW-0812">Transmembrane</keyword>
<dbReference type="InterPro" id="IPR036259">
    <property type="entry name" value="MFS_trans_sf"/>
</dbReference>
<evidence type="ECO:0000256" key="1">
    <source>
        <dbReference type="ARBA" id="ARBA00004651"/>
    </source>
</evidence>
<accession>A0A344UVS2</accession>
<dbReference type="GO" id="GO:0022857">
    <property type="term" value="F:transmembrane transporter activity"/>
    <property type="evidence" value="ECO:0007669"/>
    <property type="project" value="InterPro"/>
</dbReference>
<keyword evidence="8" id="KW-1185">Reference proteome</keyword>
<dbReference type="CDD" id="cd06173">
    <property type="entry name" value="MFS_MefA_like"/>
    <property type="match status" value="1"/>
</dbReference>
<gene>
    <name evidence="7" type="ORF">JS278_02218</name>
</gene>
<evidence type="ECO:0000256" key="5">
    <source>
        <dbReference type="ARBA" id="ARBA00023136"/>
    </source>
</evidence>
<protein>
    <recommendedName>
        <fullName evidence="9">Major facilitator superfamily (MFS) profile domain-containing protein</fullName>
    </recommendedName>
</protein>
<dbReference type="PANTHER" id="PTHR23513">
    <property type="entry name" value="INTEGRAL MEMBRANE EFFLUX PROTEIN-RELATED"/>
    <property type="match status" value="1"/>
</dbReference>
<evidence type="ECO:0008006" key="9">
    <source>
        <dbReference type="Google" id="ProtNLM"/>
    </source>
</evidence>
<keyword evidence="4 6" id="KW-1133">Transmembrane helix</keyword>
<dbReference type="Pfam" id="PF07690">
    <property type="entry name" value="MFS_1"/>
    <property type="match status" value="1"/>
</dbReference>
<evidence type="ECO:0000256" key="2">
    <source>
        <dbReference type="ARBA" id="ARBA00022475"/>
    </source>
</evidence>
<dbReference type="Gene3D" id="1.20.1250.20">
    <property type="entry name" value="MFS general substrate transporter like domains"/>
    <property type="match status" value="1"/>
</dbReference>
<dbReference type="InterPro" id="IPR011701">
    <property type="entry name" value="MFS"/>
</dbReference>
<feature type="transmembrane region" description="Helical" evidence="6">
    <location>
        <begin position="286"/>
        <end position="307"/>
    </location>
</feature>
<feature type="transmembrane region" description="Helical" evidence="6">
    <location>
        <begin position="313"/>
        <end position="331"/>
    </location>
</feature>
<dbReference type="SUPFAM" id="SSF103473">
    <property type="entry name" value="MFS general substrate transporter"/>
    <property type="match status" value="1"/>
</dbReference>
<dbReference type="AlphaFoldDB" id="A0A344UVS2"/>
<reference evidence="7 8" key="1">
    <citation type="submission" date="2017-12" db="EMBL/GenBank/DDBJ databases">
        <title>The whole genome sequence of the Acidipropionibacterium virtanenii sp. nov. type strain JS278.</title>
        <authorList>
            <person name="Laine P."/>
            <person name="Deptula P."/>
            <person name="Varmanen P."/>
            <person name="Auvinen P."/>
        </authorList>
    </citation>
    <scope>NUCLEOTIDE SEQUENCE [LARGE SCALE GENOMIC DNA]</scope>
    <source>
        <strain evidence="7 8">JS278</strain>
    </source>
</reference>
<dbReference type="RefSeq" id="WP_114045252.1">
    <property type="nucleotide sequence ID" value="NZ_CP025198.1"/>
</dbReference>
<evidence type="ECO:0000256" key="4">
    <source>
        <dbReference type="ARBA" id="ARBA00022989"/>
    </source>
</evidence>
<evidence type="ECO:0000313" key="8">
    <source>
        <dbReference type="Proteomes" id="UP000251995"/>
    </source>
</evidence>
<dbReference type="PANTHER" id="PTHR23513:SF6">
    <property type="entry name" value="MAJOR FACILITATOR SUPERFAMILY ASSOCIATED DOMAIN-CONTAINING PROTEIN"/>
    <property type="match status" value="1"/>
</dbReference>
<evidence type="ECO:0000313" key="7">
    <source>
        <dbReference type="EMBL" id="AXE39370.1"/>
    </source>
</evidence>
<dbReference type="KEGG" id="acij:JS278_02218"/>
<evidence type="ECO:0000256" key="6">
    <source>
        <dbReference type="SAM" id="Phobius"/>
    </source>
</evidence>
<evidence type="ECO:0000256" key="3">
    <source>
        <dbReference type="ARBA" id="ARBA00022692"/>
    </source>
</evidence>
<sequence>MRILRHRVYGCLFAAQVISLLGTGLATVALSLVAYDLAGGRAGLMMGAVLAVKMVAYVVIAPLASAALSRIPRRWVLIGSDALRMVAALGLPFVTRMWQIFVLVFILQAASATFTPTFQAVIPVVLPDEEDYTDALSLSRLATDLESIASPMLAAALLLIVPGSALFFGTAIGFVGSTCLVLASALPTGLGLSHEADGPDPPFGQRARSGVVAFFTSPSLRPILVLNMAVAAAVAFVLVQTVVVVRSDLGLPESWVAVFLGINGAGSMITALCLPRILRRVPERSVMLRAGILLPAGVLAAGLLLPMAGSGRVRIVLAALWFLIGAGWSGVETPMARIIRRAVRADQLPAAFAAQFSLSHACWLISYPLAGLLGQWGLTPAAVVLAVLAAASLVAGRLMWGPVDRPVIEEVRV</sequence>
<proteinExistence type="predicted"/>
<keyword evidence="2" id="KW-1003">Cell membrane</keyword>
<dbReference type="OrthoDB" id="4368225at2"/>